<accession>A0AAD8Q681</accession>
<dbReference type="RefSeq" id="XP_060417380.1">
    <property type="nucleotide sequence ID" value="XM_060562700.1"/>
</dbReference>
<dbReference type="GeneID" id="85446940"/>
<gene>
    <name evidence="1" type="ORF">LY79DRAFT_657005</name>
</gene>
<dbReference type="Proteomes" id="UP001230504">
    <property type="component" value="Unassembled WGS sequence"/>
</dbReference>
<evidence type="ECO:0000313" key="2">
    <source>
        <dbReference type="Proteomes" id="UP001230504"/>
    </source>
</evidence>
<sequence length="145" mass="16096">MMMHLLILTISGSTMTKIQTSFGIARIVLAYPNLERSVGSRYSQVDQTPSALPSLMPGSIGLPYGEMQGGYPLRGYRTYYVYAREIRIKLVDRLTLLLASLLISFIWISRVYTSTSKLGQGGKKCSLGDIIVFASKQFLTKVFDG</sequence>
<keyword evidence="2" id="KW-1185">Reference proteome</keyword>
<reference evidence="1" key="1">
    <citation type="submission" date="2021-06" db="EMBL/GenBank/DDBJ databases">
        <title>Comparative genomics, transcriptomics and evolutionary studies reveal genomic signatures of adaptation to plant cell wall in hemibiotrophic fungi.</title>
        <authorList>
            <consortium name="DOE Joint Genome Institute"/>
            <person name="Baroncelli R."/>
            <person name="Diaz J.F."/>
            <person name="Benocci T."/>
            <person name="Peng M."/>
            <person name="Battaglia E."/>
            <person name="Haridas S."/>
            <person name="Andreopoulos W."/>
            <person name="Labutti K."/>
            <person name="Pangilinan J."/>
            <person name="Floch G.L."/>
            <person name="Makela M.R."/>
            <person name="Henrissat B."/>
            <person name="Grigoriev I.V."/>
            <person name="Crouch J.A."/>
            <person name="De Vries R.P."/>
            <person name="Sukno S.A."/>
            <person name="Thon M.R."/>
        </authorList>
    </citation>
    <scope>NUCLEOTIDE SEQUENCE</scope>
    <source>
        <strain evidence="1">CBS 125086</strain>
    </source>
</reference>
<dbReference type="EMBL" id="JAHLJV010000011">
    <property type="protein sequence ID" value="KAK1596527.1"/>
    <property type="molecule type" value="Genomic_DNA"/>
</dbReference>
<proteinExistence type="predicted"/>
<comment type="caution">
    <text evidence="1">The sequence shown here is derived from an EMBL/GenBank/DDBJ whole genome shotgun (WGS) entry which is preliminary data.</text>
</comment>
<organism evidence="1 2">
    <name type="scientific">Colletotrichum navitas</name>
    <dbReference type="NCBI Taxonomy" id="681940"/>
    <lineage>
        <taxon>Eukaryota</taxon>
        <taxon>Fungi</taxon>
        <taxon>Dikarya</taxon>
        <taxon>Ascomycota</taxon>
        <taxon>Pezizomycotina</taxon>
        <taxon>Sordariomycetes</taxon>
        <taxon>Hypocreomycetidae</taxon>
        <taxon>Glomerellales</taxon>
        <taxon>Glomerellaceae</taxon>
        <taxon>Colletotrichum</taxon>
        <taxon>Colletotrichum graminicola species complex</taxon>
    </lineage>
</organism>
<protein>
    <submittedName>
        <fullName evidence="1">Uncharacterized protein</fullName>
    </submittedName>
</protein>
<name>A0AAD8Q681_9PEZI</name>
<evidence type="ECO:0000313" key="1">
    <source>
        <dbReference type="EMBL" id="KAK1596527.1"/>
    </source>
</evidence>
<dbReference type="AlphaFoldDB" id="A0AAD8Q681"/>